<protein>
    <submittedName>
        <fullName evidence="2">HDOD domain-containing protein</fullName>
    </submittedName>
</protein>
<accession>A0A832EAU6</accession>
<evidence type="ECO:0000313" key="2">
    <source>
        <dbReference type="EMBL" id="HFK97642.1"/>
    </source>
</evidence>
<dbReference type="InterPro" id="IPR003607">
    <property type="entry name" value="HD/PDEase_dom"/>
</dbReference>
<name>A0A832EAU6_9BACT</name>
<dbReference type="PROSITE" id="PS51833">
    <property type="entry name" value="HDOD"/>
    <property type="match status" value="1"/>
</dbReference>
<dbReference type="InterPro" id="IPR052340">
    <property type="entry name" value="RNase_Y/CdgJ"/>
</dbReference>
<dbReference type="Gene3D" id="1.10.3210.10">
    <property type="entry name" value="Hypothetical protein af1432"/>
    <property type="match status" value="1"/>
</dbReference>
<dbReference type="InterPro" id="IPR013976">
    <property type="entry name" value="HDOD"/>
</dbReference>
<dbReference type="InterPro" id="IPR006675">
    <property type="entry name" value="HDIG_dom"/>
</dbReference>
<dbReference type="EMBL" id="DSTK01000031">
    <property type="protein sequence ID" value="HFK97642.1"/>
    <property type="molecule type" value="Genomic_DNA"/>
</dbReference>
<dbReference type="PANTHER" id="PTHR33525:SF3">
    <property type="entry name" value="RIBONUCLEASE Y"/>
    <property type="match status" value="1"/>
</dbReference>
<dbReference type="SUPFAM" id="SSF109604">
    <property type="entry name" value="HD-domain/PDEase-like"/>
    <property type="match status" value="1"/>
</dbReference>
<gene>
    <name evidence="2" type="ORF">ENS06_10035</name>
</gene>
<dbReference type="NCBIfam" id="TIGR00277">
    <property type="entry name" value="HDIG"/>
    <property type="match status" value="1"/>
</dbReference>
<sequence>MNLMRHRDAQRSATHTMATIVTKPALDEILRAVDRLPPFPKVVTRVIPLLRAMAPVAEIEAVIRYDQAITARVLSIARSPFYARRYKIRSLRDAIIVLGQRQLVEIILMACSAHYFRGQLRSYDLREGELWAHSVAVALLSQIIAEDLQRQRVLTIYTAGLLHDIGKTVLDRQVPDYFDTIYLLAKERRVTFLEAEREVIGINHQDLGALIAHRWNFPPEVQTGIRFHHNPADAKHHQDVAAILYAANRLVHSIGIGVSAADFLQPNADAILEKLGITQERIDGYLIKIIEAMEDARSFLTI</sequence>
<feature type="domain" description="HDOD" evidence="1">
    <location>
        <begin position="36"/>
        <end position="231"/>
    </location>
</feature>
<reference evidence="2" key="1">
    <citation type="journal article" date="2020" name="mSystems">
        <title>Genome- and Community-Level Interaction Insights into Carbon Utilization and Element Cycling Functions of Hydrothermarchaeota in Hydrothermal Sediment.</title>
        <authorList>
            <person name="Zhou Z."/>
            <person name="Liu Y."/>
            <person name="Xu W."/>
            <person name="Pan J."/>
            <person name="Luo Z.H."/>
            <person name="Li M."/>
        </authorList>
    </citation>
    <scope>NUCLEOTIDE SEQUENCE [LARGE SCALE GENOMIC DNA]</scope>
    <source>
        <strain evidence="2">SpSt-456</strain>
    </source>
</reference>
<dbReference type="PANTHER" id="PTHR33525">
    <property type="match status" value="1"/>
</dbReference>
<proteinExistence type="predicted"/>
<dbReference type="SMART" id="SM00471">
    <property type="entry name" value="HDc"/>
    <property type="match status" value="1"/>
</dbReference>
<dbReference type="CDD" id="cd00077">
    <property type="entry name" value="HDc"/>
    <property type="match status" value="1"/>
</dbReference>
<evidence type="ECO:0000259" key="1">
    <source>
        <dbReference type="PROSITE" id="PS51833"/>
    </source>
</evidence>
<organism evidence="2">
    <name type="scientific">Desulfacinum infernum</name>
    <dbReference type="NCBI Taxonomy" id="35837"/>
    <lineage>
        <taxon>Bacteria</taxon>
        <taxon>Pseudomonadati</taxon>
        <taxon>Thermodesulfobacteriota</taxon>
        <taxon>Syntrophobacteria</taxon>
        <taxon>Syntrophobacterales</taxon>
        <taxon>Syntrophobacteraceae</taxon>
        <taxon>Desulfacinum</taxon>
    </lineage>
</organism>
<dbReference type="AlphaFoldDB" id="A0A832EAU6"/>
<dbReference type="Pfam" id="PF08668">
    <property type="entry name" value="HDOD"/>
    <property type="match status" value="1"/>
</dbReference>
<comment type="caution">
    <text evidence="2">The sequence shown here is derived from an EMBL/GenBank/DDBJ whole genome shotgun (WGS) entry which is preliminary data.</text>
</comment>